<dbReference type="Proteomes" id="UP001287286">
    <property type="component" value="Unassembled WGS sequence"/>
</dbReference>
<feature type="compositionally biased region" description="Gly residues" evidence="1">
    <location>
        <begin position="457"/>
        <end position="470"/>
    </location>
</feature>
<dbReference type="AlphaFoldDB" id="A0A2U3DUI6"/>
<gene>
    <name evidence="3" type="ORF">PCL_05644</name>
    <name evidence="2" type="ORF">Purlil1_5583</name>
</gene>
<sequence length="470" mass="51463">MRGCVQKTGGPRIPRPPLPVADSLIEKYQGKNKAYGQKRQKQVPPVRAPQHVATADHEAIRDPLAAIAFLRLPWLHRLNEISKCQSHLASQEKRRDLERVQPRLLQDDDACKPEMAEAVDALTHDGRPSSRRSLPASARGCPLHVRATDSVNTLPALPDASQAGCRTGRAEPQILPREIEDWSKVAEPRIATIVNRRLWGGSRHIEAGTDTEAVEHAHQPRMRSVQAGGTGRDDEEASVFGSQGASTLGLRRNSCWATDATYESPLLTIVDTQDLRLSGSLHDHARSAACAWSSGLRPCRSPAGKDASPAQACDVDIMRSTRIPIAYRWSYARPLVDKSRNSKAARGVGRSLTPEAKREQLRHSATSYARACPPLELRSNGGVAMSRGARRWLAQELPEGFAEIRIILRVQWTWVVLASPITPTEHCDKPVRKAEYVRASNQADGRQTTERPEYVGTDGGKAAGGSGVPA</sequence>
<evidence type="ECO:0000313" key="2">
    <source>
        <dbReference type="EMBL" id="KAK4089957.1"/>
    </source>
</evidence>
<evidence type="ECO:0000313" key="3">
    <source>
        <dbReference type="EMBL" id="PWI65916.1"/>
    </source>
</evidence>
<feature type="region of interest" description="Disordered" evidence="1">
    <location>
        <begin position="438"/>
        <end position="470"/>
    </location>
</feature>
<organism evidence="3 4">
    <name type="scientific">Purpureocillium lilacinum</name>
    <name type="common">Paecilomyces lilacinus</name>
    <dbReference type="NCBI Taxonomy" id="33203"/>
    <lineage>
        <taxon>Eukaryota</taxon>
        <taxon>Fungi</taxon>
        <taxon>Dikarya</taxon>
        <taxon>Ascomycota</taxon>
        <taxon>Pezizomycotina</taxon>
        <taxon>Sordariomycetes</taxon>
        <taxon>Hypocreomycetidae</taxon>
        <taxon>Hypocreales</taxon>
        <taxon>Ophiocordycipitaceae</taxon>
        <taxon>Purpureocillium</taxon>
    </lineage>
</organism>
<accession>A0A2U3DUI6</accession>
<dbReference type="Proteomes" id="UP000245956">
    <property type="component" value="Unassembled WGS sequence"/>
</dbReference>
<protein>
    <submittedName>
        <fullName evidence="3">Uncharacterized protein</fullName>
    </submittedName>
</protein>
<keyword evidence="5" id="KW-1185">Reference proteome</keyword>
<evidence type="ECO:0000313" key="4">
    <source>
        <dbReference type="Proteomes" id="UP000245956"/>
    </source>
</evidence>
<comment type="caution">
    <text evidence="3">The sequence shown here is derived from an EMBL/GenBank/DDBJ whole genome shotgun (WGS) entry which is preliminary data.</text>
</comment>
<reference evidence="3 4" key="2">
    <citation type="journal article" date="2016" name="Front. Microbiol.">
        <title>Genome and transcriptome sequences reveal the specific parasitism of the nematophagous Purpureocillium lilacinum 36-1.</title>
        <authorList>
            <person name="Xie J."/>
            <person name="Li S."/>
            <person name="Mo C."/>
            <person name="Xiao X."/>
            <person name="Peng D."/>
            <person name="Wang G."/>
            <person name="Xiao Y."/>
        </authorList>
    </citation>
    <scope>NUCLEOTIDE SEQUENCE [LARGE SCALE GENOMIC DNA]</scope>
    <source>
        <strain evidence="3 4">36-1</strain>
    </source>
</reference>
<evidence type="ECO:0000256" key="1">
    <source>
        <dbReference type="SAM" id="MobiDB-lite"/>
    </source>
</evidence>
<feature type="region of interest" description="Disordered" evidence="1">
    <location>
        <begin position="214"/>
        <end position="241"/>
    </location>
</feature>
<evidence type="ECO:0000313" key="5">
    <source>
        <dbReference type="Proteomes" id="UP001287286"/>
    </source>
</evidence>
<dbReference type="EMBL" id="JAWRVI010000017">
    <property type="protein sequence ID" value="KAK4089957.1"/>
    <property type="molecule type" value="Genomic_DNA"/>
</dbReference>
<reference evidence="3" key="1">
    <citation type="submission" date="2015-05" db="EMBL/GenBank/DDBJ databases">
        <authorList>
            <person name="Wang D.B."/>
            <person name="Wang M."/>
        </authorList>
    </citation>
    <scope>NUCLEOTIDE SEQUENCE</scope>
    <source>
        <strain evidence="3">36-1</strain>
    </source>
</reference>
<reference evidence="2" key="3">
    <citation type="submission" date="2023-11" db="EMBL/GenBank/DDBJ databases">
        <authorList>
            <person name="Beijen E."/>
            <person name="Ohm R.A."/>
        </authorList>
    </citation>
    <scope>NUCLEOTIDE SEQUENCE</scope>
    <source>
        <strain evidence="2">CBS 150709</strain>
    </source>
</reference>
<dbReference type="EMBL" id="LCWV01000029">
    <property type="protein sequence ID" value="PWI65916.1"/>
    <property type="molecule type" value="Genomic_DNA"/>
</dbReference>
<proteinExistence type="predicted"/>
<reference evidence="2 5" key="4">
    <citation type="journal article" date="2024" name="Microbiol. Resour. Announc.">
        <title>Genome annotations for the ascomycete fungi Trichoderma harzianum, Trichoderma aggressivum, and Purpureocillium lilacinum.</title>
        <authorList>
            <person name="Beijen E.P.W."/>
            <person name="Ohm R.A."/>
        </authorList>
    </citation>
    <scope>NUCLEOTIDE SEQUENCE [LARGE SCALE GENOMIC DNA]</scope>
    <source>
        <strain evidence="2 5">CBS 150709</strain>
    </source>
</reference>
<name>A0A2U3DUI6_PURLI</name>